<protein>
    <submittedName>
        <fullName evidence="1">CAZy families GH4 protein</fullName>
    </submittedName>
</protein>
<dbReference type="EMBL" id="KF118272">
    <property type="protein sequence ID" value="AIA85533.1"/>
    <property type="molecule type" value="Genomic_DNA"/>
</dbReference>
<name>A0A060BMN3_9ENTR</name>
<proteinExistence type="predicted"/>
<reference evidence="1" key="1">
    <citation type="journal article" date="2013" name="Environ. Microbiol.">
        <title>Seasonally variable intestinal metagenomes of the red palm weevil (Rhynchophorus ferrugineus).</title>
        <authorList>
            <person name="Jia S."/>
            <person name="Zhang X."/>
            <person name="Zhang G."/>
            <person name="Yin A."/>
            <person name="Zhang S."/>
            <person name="Li F."/>
            <person name="Wang L."/>
            <person name="Zhao D."/>
            <person name="Yun Q."/>
            <person name="Tala"/>
            <person name="Wang J."/>
            <person name="Sun G."/>
            <person name="Baabdullah M."/>
            <person name="Yu X."/>
            <person name="Hu S."/>
            <person name="Al-Mssallem I.S."/>
            <person name="Yu J."/>
        </authorList>
    </citation>
    <scope>NUCLEOTIDE SEQUENCE</scope>
</reference>
<feature type="non-terminal residue" evidence="1">
    <location>
        <position position="150"/>
    </location>
</feature>
<evidence type="ECO:0000313" key="1">
    <source>
        <dbReference type="EMBL" id="AIA85533.1"/>
    </source>
</evidence>
<accession>A0A060BMN3</accession>
<feature type="non-terminal residue" evidence="1">
    <location>
        <position position="1"/>
    </location>
</feature>
<sequence>EIKMQYFSPELIGLCDKQLLNEYLYYYREVAVKAIQNATETRGKQIAGINRDMREELQSIDVKDNPKEAFLIWMKHYLRRENSYMQNESQQARDTALLPYNFFSSAWCTLAGRKWETSPWWRATSLTSDDEINDTLCTASENAFQRWHQM</sequence>
<dbReference type="AlphaFoldDB" id="A0A060BMN3"/>
<organism evidence="1">
    <name type="scientific">uncultured Klebsiella sp</name>
    <dbReference type="NCBI Taxonomy" id="284011"/>
    <lineage>
        <taxon>Bacteria</taxon>
        <taxon>Pseudomonadati</taxon>
        <taxon>Pseudomonadota</taxon>
        <taxon>Gammaproteobacteria</taxon>
        <taxon>Enterobacterales</taxon>
        <taxon>Enterobacteriaceae</taxon>
        <taxon>Klebsiella/Raoultella group</taxon>
        <taxon>Klebsiella</taxon>
        <taxon>environmental samples</taxon>
    </lineage>
</organism>